<sequence>MLLSCARRSHFSRKLFFPLIPPAFFRFSVHLQRDQDAVIEMNALIKTLVHVCVSRQNQEFTVWVSDSDWTTVPGWIVARTLLSTSTVHASVARR</sequence>
<protein>
    <submittedName>
        <fullName evidence="1">Uncharacterized protein</fullName>
    </submittedName>
</protein>
<dbReference type="AlphaFoldDB" id="A0A4P0Y7Q3"/>
<reference evidence="1" key="1">
    <citation type="submission" date="2019-04" db="EMBL/GenBank/DDBJ databases">
        <authorList>
            <consortium name="Pathogen Informatics"/>
        </authorList>
    </citation>
    <scope>NUCLEOTIDE SEQUENCE</scope>
    <source>
        <strain evidence="1">NCTC9183</strain>
    </source>
</reference>
<evidence type="ECO:0000313" key="1">
    <source>
        <dbReference type="EMBL" id="VTM55836.1"/>
    </source>
</evidence>
<proteinExistence type="predicted"/>
<name>A0A4P0Y7Q3_KLEPN</name>
<dbReference type="Proteomes" id="UP000507695">
    <property type="component" value="Unassembled WGS sequence"/>
</dbReference>
<gene>
    <name evidence="1" type="ORF">NCTC9183_03732</name>
</gene>
<accession>A0A4P0Y7Q3</accession>
<organism evidence="1">
    <name type="scientific">Klebsiella pneumoniae</name>
    <dbReference type="NCBI Taxonomy" id="573"/>
    <lineage>
        <taxon>Bacteria</taxon>
        <taxon>Pseudomonadati</taxon>
        <taxon>Pseudomonadota</taxon>
        <taxon>Gammaproteobacteria</taxon>
        <taxon>Enterobacterales</taxon>
        <taxon>Enterobacteriaceae</taxon>
        <taxon>Klebsiella/Raoultella group</taxon>
        <taxon>Klebsiella</taxon>
        <taxon>Klebsiella pneumoniae complex</taxon>
    </lineage>
</organism>
<dbReference type="EMBL" id="CABDVL010000003">
    <property type="protein sequence ID" value="VTM55836.1"/>
    <property type="molecule type" value="Genomic_DNA"/>
</dbReference>